<organism evidence="4 5">
    <name type="scientific">Burkholderia cepacia</name>
    <name type="common">Pseudomonas cepacia</name>
    <dbReference type="NCBI Taxonomy" id="292"/>
    <lineage>
        <taxon>Bacteria</taxon>
        <taxon>Pseudomonadati</taxon>
        <taxon>Pseudomonadota</taxon>
        <taxon>Betaproteobacteria</taxon>
        <taxon>Burkholderiales</taxon>
        <taxon>Burkholderiaceae</taxon>
        <taxon>Burkholderia</taxon>
        <taxon>Burkholderia cepacia complex</taxon>
    </lineage>
</organism>
<evidence type="ECO:0000259" key="3">
    <source>
        <dbReference type="PROSITE" id="PS51186"/>
    </source>
</evidence>
<dbReference type="AlphaFoldDB" id="A0A2S8IJB8"/>
<dbReference type="EMBL" id="PUIQ01000035">
    <property type="protein sequence ID" value="PQP14870.1"/>
    <property type="molecule type" value="Genomic_DNA"/>
</dbReference>
<gene>
    <name evidence="4" type="ORF">C5615_25195</name>
</gene>
<evidence type="ECO:0000256" key="1">
    <source>
        <dbReference type="ARBA" id="ARBA00022679"/>
    </source>
</evidence>
<protein>
    <submittedName>
        <fullName evidence="4">N-acetyltransferase</fullName>
    </submittedName>
</protein>
<dbReference type="PANTHER" id="PTHR43877">
    <property type="entry name" value="AMINOALKYLPHOSPHONATE N-ACETYLTRANSFERASE-RELATED-RELATED"/>
    <property type="match status" value="1"/>
</dbReference>
<comment type="caution">
    <text evidence="4">The sequence shown here is derived from an EMBL/GenBank/DDBJ whole genome shotgun (WGS) entry which is preliminary data.</text>
</comment>
<reference evidence="4 5" key="1">
    <citation type="submission" date="2018-02" db="EMBL/GenBank/DDBJ databases">
        <title>Draft genome sequencing of Burkholderia cepacia Y14-15.</title>
        <authorList>
            <person name="Zheng B.-X."/>
        </authorList>
    </citation>
    <scope>NUCLEOTIDE SEQUENCE [LARGE SCALE GENOMIC DNA]</scope>
    <source>
        <strain evidence="4 5">Y14-15</strain>
    </source>
</reference>
<dbReference type="InterPro" id="IPR050832">
    <property type="entry name" value="Bact_Acetyltransf"/>
</dbReference>
<dbReference type="CDD" id="cd04301">
    <property type="entry name" value="NAT_SF"/>
    <property type="match status" value="1"/>
</dbReference>
<dbReference type="InterPro" id="IPR016181">
    <property type="entry name" value="Acyl_CoA_acyltransferase"/>
</dbReference>
<evidence type="ECO:0000313" key="5">
    <source>
        <dbReference type="Proteomes" id="UP000238206"/>
    </source>
</evidence>
<feature type="domain" description="N-acetyltransferase" evidence="3">
    <location>
        <begin position="4"/>
        <end position="166"/>
    </location>
</feature>
<dbReference type="Gene3D" id="3.40.630.30">
    <property type="match status" value="1"/>
</dbReference>
<sequence length="166" mass="17754">MTEYVLRQLDACDAADVAALQHILEAAPAYGVTVSGALPSSSAAQEMFEALPPAKSAADKFVFEIRSQAGAIGCVDFVRGYPEARTAFIGLLLLVETAQGQSHGPQVLRLLEAMATEWGCSVMRIAVIETNTRALAFWRREGFVELYRKASAGFTGAAIVMERAVG</sequence>
<keyword evidence="1 4" id="KW-0808">Transferase</keyword>
<dbReference type="GO" id="GO:0016747">
    <property type="term" value="F:acyltransferase activity, transferring groups other than amino-acyl groups"/>
    <property type="evidence" value="ECO:0007669"/>
    <property type="project" value="InterPro"/>
</dbReference>
<dbReference type="Pfam" id="PF00583">
    <property type="entry name" value="Acetyltransf_1"/>
    <property type="match status" value="1"/>
</dbReference>
<proteinExistence type="predicted"/>
<dbReference type="Proteomes" id="UP000238206">
    <property type="component" value="Unassembled WGS sequence"/>
</dbReference>
<name>A0A2S8IJB8_BURCE</name>
<dbReference type="PROSITE" id="PS51186">
    <property type="entry name" value="GNAT"/>
    <property type="match status" value="1"/>
</dbReference>
<accession>A0A2S8IJB8</accession>
<dbReference type="SUPFAM" id="SSF55729">
    <property type="entry name" value="Acyl-CoA N-acyltransferases (Nat)"/>
    <property type="match status" value="1"/>
</dbReference>
<dbReference type="InterPro" id="IPR000182">
    <property type="entry name" value="GNAT_dom"/>
</dbReference>
<evidence type="ECO:0000313" key="4">
    <source>
        <dbReference type="EMBL" id="PQP14870.1"/>
    </source>
</evidence>
<keyword evidence="2" id="KW-0012">Acyltransferase</keyword>
<evidence type="ECO:0000256" key="2">
    <source>
        <dbReference type="ARBA" id="ARBA00023315"/>
    </source>
</evidence>